<evidence type="ECO:0000313" key="7">
    <source>
        <dbReference type="Proteomes" id="UP000778578"/>
    </source>
</evidence>
<reference evidence="6 7" key="1">
    <citation type="submission" date="2021-08" db="EMBL/GenBank/DDBJ databases">
        <title>WGS of actinomycetes from Thailand.</title>
        <authorList>
            <person name="Thawai C."/>
        </authorList>
    </citation>
    <scope>NUCLEOTIDE SEQUENCE [LARGE SCALE GENOMIC DNA]</scope>
    <source>
        <strain evidence="6 7">PLK6-54</strain>
    </source>
</reference>
<dbReference type="GO" id="GO:0008168">
    <property type="term" value="F:methyltransferase activity"/>
    <property type="evidence" value="ECO:0007669"/>
    <property type="project" value="UniProtKB-KW"/>
</dbReference>
<organism evidence="6 7">
    <name type="scientific">Actinacidiphila acidipaludis</name>
    <dbReference type="NCBI Taxonomy" id="2873382"/>
    <lineage>
        <taxon>Bacteria</taxon>
        <taxon>Bacillati</taxon>
        <taxon>Actinomycetota</taxon>
        <taxon>Actinomycetes</taxon>
        <taxon>Kitasatosporales</taxon>
        <taxon>Streptomycetaceae</taxon>
        <taxon>Actinacidiphila</taxon>
    </lineage>
</organism>
<name>A0ABS7QCC2_9ACTN</name>
<dbReference type="RefSeq" id="WP_222965239.1">
    <property type="nucleotide sequence ID" value="NZ_JAINZZ010000030.1"/>
</dbReference>
<sequence>MATDRGPAPRTSAQQPHDPSRQPGDPALRARRASSFGAEAAAYAEHRPDYPRDGVNWALAPVLSAPGPTAGTALDILDLGAGTGKLTAVLTGLGHRVTAVEPDPAMLGELRVRVPEVRALPGGAEDIPLPDASVDAVLVGQAFHWFDQEKALPEIARVLRPGGVLAALWNSDDDRVGWIAELGRISSSRVSFVEWPTTHGITAHPAFSPVESTHVPHFQQRTAESLVANVATHSSILLLEPRERDEVLDRVREFLASRADTASGSFDFPMVTRVERCVRVAD</sequence>
<dbReference type="PANTHER" id="PTHR44942">
    <property type="entry name" value="METHYLTRANSF_11 DOMAIN-CONTAINING PROTEIN"/>
    <property type="match status" value="1"/>
</dbReference>
<dbReference type="CDD" id="cd02440">
    <property type="entry name" value="AdoMet_MTases"/>
    <property type="match status" value="1"/>
</dbReference>
<keyword evidence="3" id="KW-0808">Transferase</keyword>
<dbReference type="GO" id="GO:0032259">
    <property type="term" value="P:methylation"/>
    <property type="evidence" value="ECO:0007669"/>
    <property type="project" value="UniProtKB-KW"/>
</dbReference>
<keyword evidence="7" id="KW-1185">Reference proteome</keyword>
<dbReference type="InterPro" id="IPR013216">
    <property type="entry name" value="Methyltransf_11"/>
</dbReference>
<dbReference type="SUPFAM" id="SSF53335">
    <property type="entry name" value="S-adenosyl-L-methionine-dependent methyltransferases"/>
    <property type="match status" value="1"/>
</dbReference>
<gene>
    <name evidence="6" type="ORF">K7862_22190</name>
</gene>
<evidence type="ECO:0000256" key="3">
    <source>
        <dbReference type="ARBA" id="ARBA00022679"/>
    </source>
</evidence>
<protein>
    <submittedName>
        <fullName evidence="6">Methyltransferase domain-containing protein</fullName>
    </submittedName>
</protein>
<dbReference type="EMBL" id="JAINZZ010000030">
    <property type="protein sequence ID" value="MBY8880324.1"/>
    <property type="molecule type" value="Genomic_DNA"/>
</dbReference>
<evidence type="ECO:0000256" key="2">
    <source>
        <dbReference type="ARBA" id="ARBA00022603"/>
    </source>
</evidence>
<dbReference type="Proteomes" id="UP000778578">
    <property type="component" value="Unassembled WGS sequence"/>
</dbReference>
<comment type="similarity">
    <text evidence="1">Belongs to the methyltransferase superfamily.</text>
</comment>
<evidence type="ECO:0000256" key="4">
    <source>
        <dbReference type="SAM" id="MobiDB-lite"/>
    </source>
</evidence>
<dbReference type="Gene3D" id="3.40.50.150">
    <property type="entry name" value="Vaccinia Virus protein VP39"/>
    <property type="match status" value="1"/>
</dbReference>
<accession>A0ABS7QCC2</accession>
<dbReference type="Pfam" id="PF08241">
    <property type="entry name" value="Methyltransf_11"/>
    <property type="match status" value="1"/>
</dbReference>
<keyword evidence="2 6" id="KW-0489">Methyltransferase</keyword>
<dbReference type="InterPro" id="IPR029063">
    <property type="entry name" value="SAM-dependent_MTases_sf"/>
</dbReference>
<evidence type="ECO:0000313" key="6">
    <source>
        <dbReference type="EMBL" id="MBY8880324.1"/>
    </source>
</evidence>
<feature type="domain" description="Methyltransferase type 11" evidence="5">
    <location>
        <begin position="77"/>
        <end position="166"/>
    </location>
</feature>
<dbReference type="InterPro" id="IPR020596">
    <property type="entry name" value="rRNA_Ade_Mease_Trfase_CS"/>
</dbReference>
<comment type="caution">
    <text evidence="6">The sequence shown here is derived from an EMBL/GenBank/DDBJ whole genome shotgun (WGS) entry which is preliminary data.</text>
</comment>
<evidence type="ECO:0000259" key="5">
    <source>
        <dbReference type="Pfam" id="PF08241"/>
    </source>
</evidence>
<proteinExistence type="inferred from homology"/>
<dbReference type="PANTHER" id="PTHR44942:SF4">
    <property type="entry name" value="METHYLTRANSFERASE TYPE 11 DOMAIN-CONTAINING PROTEIN"/>
    <property type="match status" value="1"/>
</dbReference>
<evidence type="ECO:0000256" key="1">
    <source>
        <dbReference type="ARBA" id="ARBA00008361"/>
    </source>
</evidence>
<dbReference type="PROSITE" id="PS01131">
    <property type="entry name" value="RRNA_A_DIMETH"/>
    <property type="match status" value="1"/>
</dbReference>
<feature type="region of interest" description="Disordered" evidence="4">
    <location>
        <begin position="1"/>
        <end position="36"/>
    </location>
</feature>
<dbReference type="InterPro" id="IPR051052">
    <property type="entry name" value="Diverse_substrate_MTase"/>
</dbReference>